<keyword evidence="1" id="KW-0812">Transmembrane</keyword>
<protein>
    <submittedName>
        <fullName evidence="2">Uncharacterized protein</fullName>
    </submittedName>
</protein>
<evidence type="ECO:0000313" key="2">
    <source>
        <dbReference type="EMBL" id="RAO02625.1"/>
    </source>
</evidence>
<name>A0A328N4R1_9ACTN</name>
<keyword evidence="1" id="KW-1133">Transmembrane helix</keyword>
<dbReference type="AlphaFoldDB" id="A0A328N4R1"/>
<comment type="caution">
    <text evidence="2">The sequence shown here is derived from an EMBL/GenBank/DDBJ whole genome shotgun (WGS) entry which is preliminary data.</text>
</comment>
<reference evidence="2 3" key="1">
    <citation type="submission" date="2018-03" db="EMBL/GenBank/DDBJ databases">
        <title>Defining the species Micromonospora saelicesensis and Micromonospora noduli under the framework of genomics.</title>
        <authorList>
            <person name="Riesco R."/>
            <person name="Trujillo M.E."/>
        </authorList>
    </citation>
    <scope>NUCLEOTIDE SEQUENCE [LARGE SCALE GENOMIC DNA]</scope>
    <source>
        <strain evidence="2 3">LAH08</strain>
    </source>
</reference>
<evidence type="ECO:0000313" key="3">
    <source>
        <dbReference type="Proteomes" id="UP000248966"/>
    </source>
</evidence>
<gene>
    <name evidence="2" type="ORF">LAH08_02134</name>
</gene>
<dbReference type="EMBL" id="PYAA01000012">
    <property type="protein sequence ID" value="RAO02625.1"/>
    <property type="molecule type" value="Genomic_DNA"/>
</dbReference>
<evidence type="ECO:0000256" key="1">
    <source>
        <dbReference type="SAM" id="Phobius"/>
    </source>
</evidence>
<feature type="transmembrane region" description="Helical" evidence="1">
    <location>
        <begin position="44"/>
        <end position="61"/>
    </location>
</feature>
<accession>A0A328N4R1</accession>
<sequence>MSIMLFLGLLLAALAGAVTATVLTVRGFRAMLRNSERSGRVRTAALLVGAGAVALYAWGLLHLGYAVMQAEDGGAGSAPVGPCRQAGPQVASRVVGYDISFLPLHFECRLSGGGTYVTSSVPGYVNPGTAGLGLVAATCGVLATTTARRARQAVT</sequence>
<organism evidence="2 3">
    <name type="scientific">Micromonospora noduli</name>
    <dbReference type="NCBI Taxonomy" id="709876"/>
    <lineage>
        <taxon>Bacteria</taxon>
        <taxon>Bacillati</taxon>
        <taxon>Actinomycetota</taxon>
        <taxon>Actinomycetes</taxon>
        <taxon>Micromonosporales</taxon>
        <taxon>Micromonosporaceae</taxon>
        <taxon>Micromonospora</taxon>
    </lineage>
</organism>
<proteinExistence type="predicted"/>
<dbReference type="Proteomes" id="UP000248966">
    <property type="component" value="Unassembled WGS sequence"/>
</dbReference>
<keyword evidence="1" id="KW-0472">Membrane</keyword>